<feature type="modified residue" description="4-aspartylphosphate" evidence="2">
    <location>
        <position position="58"/>
    </location>
</feature>
<dbReference type="SMART" id="SM00448">
    <property type="entry name" value="REC"/>
    <property type="match status" value="1"/>
</dbReference>
<dbReference type="SUPFAM" id="SSF52172">
    <property type="entry name" value="CheY-like"/>
    <property type="match status" value="1"/>
</dbReference>
<evidence type="ECO:0000256" key="1">
    <source>
        <dbReference type="ARBA" id="ARBA00022553"/>
    </source>
</evidence>
<evidence type="ECO:0000256" key="2">
    <source>
        <dbReference type="PROSITE-ProRule" id="PRU00169"/>
    </source>
</evidence>
<proteinExistence type="predicted"/>
<organism evidence="4 5">
    <name type="scientific">Nostoc minutum NIES-26</name>
    <dbReference type="NCBI Taxonomy" id="1844469"/>
    <lineage>
        <taxon>Bacteria</taxon>
        <taxon>Bacillati</taxon>
        <taxon>Cyanobacteriota</taxon>
        <taxon>Cyanophyceae</taxon>
        <taxon>Nostocales</taxon>
        <taxon>Nostocaceae</taxon>
        <taxon>Nostoc</taxon>
    </lineage>
</organism>
<dbReference type="GO" id="GO:0000160">
    <property type="term" value="P:phosphorelay signal transduction system"/>
    <property type="evidence" value="ECO:0007669"/>
    <property type="project" value="InterPro"/>
</dbReference>
<evidence type="ECO:0000313" key="5">
    <source>
        <dbReference type="Proteomes" id="UP000252107"/>
    </source>
</evidence>
<keyword evidence="5" id="KW-1185">Reference proteome</keyword>
<evidence type="ECO:0000259" key="3">
    <source>
        <dbReference type="PROSITE" id="PS50110"/>
    </source>
</evidence>
<reference evidence="4" key="1">
    <citation type="submission" date="2016-04" db="EMBL/GenBank/DDBJ databases">
        <authorList>
            <person name="Tabuchi Yagui T.R."/>
        </authorList>
    </citation>
    <scope>NUCLEOTIDE SEQUENCE [LARGE SCALE GENOMIC DNA]</scope>
    <source>
        <strain evidence="4">NIES-26</strain>
    </source>
</reference>
<dbReference type="AlphaFoldDB" id="A0A367QQT9"/>
<comment type="caution">
    <text evidence="4">The sequence shown here is derived from an EMBL/GenBank/DDBJ whole genome shotgun (WGS) entry which is preliminary data.</text>
</comment>
<sequence length="127" mass="14166">MKSVLRRILICDDVADDSFLLKTILQAEDCLVEIVDSGAGVLALLETNHNAPDLLILDVMMPEMNGFEVVRQLRESTKFPFISILLVTSLNDDDANKDLDIKIDGFIQKPIDPDVVIAQVRRILSKS</sequence>
<dbReference type="InterPro" id="IPR011006">
    <property type="entry name" value="CheY-like_superfamily"/>
</dbReference>
<dbReference type="InterPro" id="IPR050595">
    <property type="entry name" value="Bact_response_regulator"/>
</dbReference>
<evidence type="ECO:0000313" key="4">
    <source>
        <dbReference type="EMBL" id="RCJ26170.1"/>
    </source>
</evidence>
<dbReference type="PANTHER" id="PTHR44591:SF3">
    <property type="entry name" value="RESPONSE REGULATORY DOMAIN-CONTAINING PROTEIN"/>
    <property type="match status" value="1"/>
</dbReference>
<accession>A0A367QQT9</accession>
<keyword evidence="1 2" id="KW-0597">Phosphoprotein</keyword>
<dbReference type="PANTHER" id="PTHR44591">
    <property type="entry name" value="STRESS RESPONSE REGULATOR PROTEIN 1"/>
    <property type="match status" value="1"/>
</dbReference>
<dbReference type="EMBL" id="LXQD01000309">
    <property type="protein sequence ID" value="RCJ26170.1"/>
    <property type="molecule type" value="Genomic_DNA"/>
</dbReference>
<feature type="domain" description="Response regulatory" evidence="3">
    <location>
        <begin position="7"/>
        <end position="124"/>
    </location>
</feature>
<dbReference type="Proteomes" id="UP000252107">
    <property type="component" value="Unassembled WGS sequence"/>
</dbReference>
<dbReference type="InterPro" id="IPR001789">
    <property type="entry name" value="Sig_transdc_resp-reg_receiver"/>
</dbReference>
<dbReference type="PROSITE" id="PS50110">
    <property type="entry name" value="RESPONSE_REGULATORY"/>
    <property type="match status" value="1"/>
</dbReference>
<name>A0A367QQT9_9NOSO</name>
<protein>
    <submittedName>
        <fullName evidence="4">Response regulator receiver protein</fullName>
    </submittedName>
</protein>
<dbReference type="Gene3D" id="3.40.50.2300">
    <property type="match status" value="1"/>
</dbReference>
<gene>
    <name evidence="4" type="ORF">A6770_26520</name>
</gene>
<dbReference type="Pfam" id="PF00072">
    <property type="entry name" value="Response_reg"/>
    <property type="match status" value="1"/>
</dbReference>